<evidence type="ECO:0000256" key="5">
    <source>
        <dbReference type="ARBA" id="ARBA00022892"/>
    </source>
</evidence>
<dbReference type="Gene3D" id="1.25.40.1030">
    <property type="match status" value="1"/>
</dbReference>
<dbReference type="GO" id="GO:0070971">
    <property type="term" value="C:endoplasmic reticulum exit site"/>
    <property type="evidence" value="ECO:0007669"/>
    <property type="project" value="TreeGrafter"/>
</dbReference>
<sequence>MSSRHGKYEKHGYLIEEICQTYPELNQELEMRMLQFRAQFPTKYRDWYHYELLPALKKLQQRQQQWSHSTTPDIGGDSFRRLHKRQESCCSRSESRIIQGESPGDTESISCYKKFHLPHTISKVITNRCVLYGQGRQISAGLYPTNIIQSQYVTNFEQLKELIPFEDKKCFYEYLQMYIDQSTHLSEKLLYQLVLLNLKLKSQTEPNDISELLLNEYKKMQGDQFLKYNGQSAVSDDAMSREQFMSQPQDSFSTDNLTLSREQFISQDDFTPGMSRDQFTAQAAGDSQDEDKVLHRLRKLLLNGSKHKALRWAIENQEWVSALFIASSMDRESYMSVCALYIESIPRSDPLRTCLQVQFGLDIDYQYSDDWGIHLAAILNNAQNVSLIARFADILGGVKDICGQHFCYIAGRIQPGSSSSNTSSYVLVGAENQLLSEQIPIQSVMLTMAYDNTLPHLQYYKYYVALNYVKMGAYELGLCLFQNIASIFLNGSVSLDSENYKLITYVYDLSLTIYSRVNNQHALWINNLGDLINSTQLNFNSNQMNTISQGASVPNENVHASSLGYEQAPLSNSPYAPAVTFVQRNEVHEPSPAPTVNYQPYQEEQPNSLMPEVLPSVEESPPSMTLPPTQTEPAQPSMPAYYVPSYDSSMAGAGGNVQCVTQEPVISIHSKSTFPEDKTDSSPENAPKPAVENKPKESPATKEVKAPAEKSKNSGQKSWWKTFVPFPSPKNQMILPDDDKPQIIWDEDKKMWVNVNNKDESGPSELPPPPKMSELAGSQHTVPSEPSAPLTSSTAPVPLSMNPLLPNGPAPIKMGAQNGYRKNKAKYVNVWANNR</sequence>
<evidence type="ECO:0000313" key="8">
    <source>
        <dbReference type="EMBL" id="CAG6724536.1"/>
    </source>
</evidence>
<dbReference type="GO" id="GO:0070973">
    <property type="term" value="P:protein localization to endoplasmic reticulum exit site"/>
    <property type="evidence" value="ECO:0007669"/>
    <property type="project" value="TreeGrafter"/>
</dbReference>
<keyword evidence="5" id="KW-0931">ER-Golgi transport</keyword>
<evidence type="ECO:0000256" key="4">
    <source>
        <dbReference type="ARBA" id="ARBA00022824"/>
    </source>
</evidence>
<comment type="similarity">
    <text evidence="2">Belongs to the SEC16 family.</text>
</comment>
<dbReference type="GO" id="GO:0016192">
    <property type="term" value="P:vesicle-mediated transport"/>
    <property type="evidence" value="ECO:0007669"/>
    <property type="project" value="UniProtKB-KW"/>
</dbReference>
<evidence type="ECO:0000256" key="1">
    <source>
        <dbReference type="ARBA" id="ARBA00004240"/>
    </source>
</evidence>
<dbReference type="AlphaFoldDB" id="A0A8D8VFB0"/>
<dbReference type="EMBL" id="HBUF01284272">
    <property type="protein sequence ID" value="CAG6687959.1"/>
    <property type="molecule type" value="Transcribed_RNA"/>
</dbReference>
<dbReference type="EMBL" id="HBUF01284276">
    <property type="protein sequence ID" value="CAG6687971.1"/>
    <property type="molecule type" value="Transcribed_RNA"/>
</dbReference>
<dbReference type="InterPro" id="IPR024298">
    <property type="entry name" value="Sec16_Sec23-bd"/>
</dbReference>
<feature type="domain" description="Sec16 Sec23-binding" evidence="7">
    <location>
        <begin position="297"/>
        <end position="486"/>
    </location>
</feature>
<feature type="compositionally biased region" description="Basic and acidic residues" evidence="6">
    <location>
        <begin position="691"/>
        <end position="712"/>
    </location>
</feature>
<dbReference type="EMBL" id="HBUF01653039">
    <property type="protein sequence ID" value="CAG6787280.1"/>
    <property type="molecule type" value="Transcribed_RNA"/>
</dbReference>
<dbReference type="PANTHER" id="PTHR13402">
    <property type="entry name" value="RGPR-RELATED"/>
    <property type="match status" value="1"/>
</dbReference>
<dbReference type="PANTHER" id="PTHR13402:SF6">
    <property type="entry name" value="SECRETORY 16, ISOFORM I"/>
    <property type="match status" value="1"/>
</dbReference>
<dbReference type="EMBL" id="HBUF01367865">
    <property type="protein sequence ID" value="CAG6724534.1"/>
    <property type="molecule type" value="Transcribed_RNA"/>
</dbReference>
<feature type="compositionally biased region" description="Polar residues" evidence="6">
    <location>
        <begin position="776"/>
        <end position="795"/>
    </location>
</feature>
<organism evidence="8">
    <name type="scientific">Cacopsylla melanoneura</name>
    <dbReference type="NCBI Taxonomy" id="428564"/>
    <lineage>
        <taxon>Eukaryota</taxon>
        <taxon>Metazoa</taxon>
        <taxon>Ecdysozoa</taxon>
        <taxon>Arthropoda</taxon>
        <taxon>Hexapoda</taxon>
        <taxon>Insecta</taxon>
        <taxon>Pterygota</taxon>
        <taxon>Neoptera</taxon>
        <taxon>Paraneoptera</taxon>
        <taxon>Hemiptera</taxon>
        <taxon>Sternorrhyncha</taxon>
        <taxon>Psylloidea</taxon>
        <taxon>Psyllidae</taxon>
        <taxon>Psyllinae</taxon>
        <taxon>Cacopsylla</taxon>
    </lineage>
</organism>
<dbReference type="Pfam" id="PF12931">
    <property type="entry name" value="TPR_Sec16"/>
    <property type="match status" value="1"/>
</dbReference>
<reference evidence="8" key="1">
    <citation type="submission" date="2021-05" db="EMBL/GenBank/DDBJ databases">
        <authorList>
            <person name="Alioto T."/>
            <person name="Alioto T."/>
            <person name="Gomez Garrido J."/>
        </authorList>
    </citation>
    <scope>NUCLEOTIDE SEQUENCE</scope>
</reference>
<evidence type="ECO:0000259" key="7">
    <source>
        <dbReference type="Pfam" id="PF12931"/>
    </source>
</evidence>
<feature type="region of interest" description="Disordered" evidence="6">
    <location>
        <begin position="671"/>
        <end position="742"/>
    </location>
</feature>
<dbReference type="EMBL" id="HBUF01284275">
    <property type="protein sequence ID" value="CAG6687968.1"/>
    <property type="molecule type" value="Transcribed_RNA"/>
</dbReference>
<dbReference type="GO" id="GO:0007030">
    <property type="term" value="P:Golgi organization"/>
    <property type="evidence" value="ECO:0007669"/>
    <property type="project" value="TreeGrafter"/>
</dbReference>
<keyword evidence="3" id="KW-0813">Transport</keyword>
<dbReference type="EMBL" id="HBUF01367866">
    <property type="protein sequence ID" value="CAG6724535.1"/>
    <property type="molecule type" value="Transcribed_RNA"/>
</dbReference>
<dbReference type="EMBL" id="HBUF01284273">
    <property type="protein sequence ID" value="CAG6687962.1"/>
    <property type="molecule type" value="Transcribed_RNA"/>
</dbReference>
<feature type="region of interest" description="Disordered" evidence="6">
    <location>
        <begin position="755"/>
        <end position="817"/>
    </location>
</feature>
<dbReference type="EMBL" id="HBUF01367867">
    <property type="protein sequence ID" value="CAG6724536.1"/>
    <property type="molecule type" value="Transcribed_RNA"/>
</dbReference>
<feature type="compositionally biased region" description="Low complexity" evidence="6">
    <location>
        <begin position="613"/>
        <end position="623"/>
    </location>
</feature>
<name>A0A8D8VFB0_9HEMI</name>
<evidence type="ECO:0000256" key="3">
    <source>
        <dbReference type="ARBA" id="ARBA00022448"/>
    </source>
</evidence>
<dbReference type="EMBL" id="HBUF01284274">
    <property type="protein sequence ID" value="CAG6687965.1"/>
    <property type="molecule type" value="Transcribed_RNA"/>
</dbReference>
<comment type="subcellular location">
    <subcellularLocation>
        <location evidence="1">Endoplasmic reticulum</location>
    </subcellularLocation>
</comment>
<evidence type="ECO:0000256" key="2">
    <source>
        <dbReference type="ARBA" id="ARBA00005927"/>
    </source>
</evidence>
<proteinExistence type="inferred from homology"/>
<protein>
    <submittedName>
        <fullName evidence="8">Protein transport protein Sec16B</fullName>
    </submittedName>
</protein>
<dbReference type="GO" id="GO:0012507">
    <property type="term" value="C:ER to Golgi transport vesicle membrane"/>
    <property type="evidence" value="ECO:0007669"/>
    <property type="project" value="TreeGrafter"/>
</dbReference>
<accession>A0A8D8VFB0</accession>
<evidence type="ECO:0000256" key="6">
    <source>
        <dbReference type="SAM" id="MobiDB-lite"/>
    </source>
</evidence>
<feature type="region of interest" description="Disordered" evidence="6">
    <location>
        <begin position="613"/>
        <end position="635"/>
    </location>
</feature>
<keyword evidence="4" id="KW-0256">Endoplasmic reticulum</keyword>